<feature type="domain" description="DUF6533" evidence="2">
    <location>
        <begin position="27"/>
        <end position="72"/>
    </location>
</feature>
<gene>
    <name evidence="3" type="ORF">DFH07DRAFT_559404</name>
</gene>
<dbReference type="AlphaFoldDB" id="A0AAD7ITF6"/>
<feature type="transmembrane region" description="Helical" evidence="1">
    <location>
        <begin position="174"/>
        <end position="195"/>
    </location>
</feature>
<keyword evidence="1" id="KW-0812">Transmembrane</keyword>
<name>A0AAD7ITF6_9AGAR</name>
<keyword evidence="1" id="KW-1133">Transmembrane helix</keyword>
<feature type="transmembrane region" description="Helical" evidence="1">
    <location>
        <begin position="124"/>
        <end position="144"/>
    </location>
</feature>
<accession>A0AAD7ITF6</accession>
<keyword evidence="1" id="KW-0472">Membrane</keyword>
<feature type="transmembrane region" description="Helical" evidence="1">
    <location>
        <begin position="94"/>
        <end position="112"/>
    </location>
</feature>
<proteinExistence type="predicted"/>
<organism evidence="3 4">
    <name type="scientific">Mycena maculata</name>
    <dbReference type="NCBI Taxonomy" id="230809"/>
    <lineage>
        <taxon>Eukaryota</taxon>
        <taxon>Fungi</taxon>
        <taxon>Dikarya</taxon>
        <taxon>Basidiomycota</taxon>
        <taxon>Agaricomycotina</taxon>
        <taxon>Agaricomycetes</taxon>
        <taxon>Agaricomycetidae</taxon>
        <taxon>Agaricales</taxon>
        <taxon>Marasmiineae</taxon>
        <taxon>Mycenaceae</taxon>
        <taxon>Mycena</taxon>
    </lineage>
</organism>
<dbReference type="Pfam" id="PF20151">
    <property type="entry name" value="DUF6533"/>
    <property type="match status" value="1"/>
</dbReference>
<evidence type="ECO:0000313" key="4">
    <source>
        <dbReference type="Proteomes" id="UP001215280"/>
    </source>
</evidence>
<reference evidence="3" key="1">
    <citation type="submission" date="2023-03" db="EMBL/GenBank/DDBJ databases">
        <title>Massive genome expansion in bonnet fungi (Mycena s.s.) driven by repeated elements and novel gene families across ecological guilds.</title>
        <authorList>
            <consortium name="Lawrence Berkeley National Laboratory"/>
            <person name="Harder C.B."/>
            <person name="Miyauchi S."/>
            <person name="Viragh M."/>
            <person name="Kuo A."/>
            <person name="Thoen E."/>
            <person name="Andreopoulos B."/>
            <person name="Lu D."/>
            <person name="Skrede I."/>
            <person name="Drula E."/>
            <person name="Henrissat B."/>
            <person name="Morin E."/>
            <person name="Kohler A."/>
            <person name="Barry K."/>
            <person name="LaButti K."/>
            <person name="Morin E."/>
            <person name="Salamov A."/>
            <person name="Lipzen A."/>
            <person name="Mereny Z."/>
            <person name="Hegedus B."/>
            <person name="Baldrian P."/>
            <person name="Stursova M."/>
            <person name="Weitz H."/>
            <person name="Taylor A."/>
            <person name="Grigoriev I.V."/>
            <person name="Nagy L.G."/>
            <person name="Martin F."/>
            <person name="Kauserud H."/>
        </authorList>
    </citation>
    <scope>NUCLEOTIDE SEQUENCE</scope>
    <source>
        <strain evidence="3">CBHHK188m</strain>
    </source>
</reference>
<keyword evidence="4" id="KW-1185">Reference proteome</keyword>
<protein>
    <recommendedName>
        <fullName evidence="2">DUF6533 domain-containing protein</fullName>
    </recommendedName>
</protein>
<feature type="transmembrane region" description="Helical" evidence="1">
    <location>
        <begin position="216"/>
        <end position="238"/>
    </location>
</feature>
<evidence type="ECO:0000256" key="1">
    <source>
        <dbReference type="SAM" id="Phobius"/>
    </source>
</evidence>
<dbReference type="InterPro" id="IPR045340">
    <property type="entry name" value="DUF6533"/>
</dbReference>
<sequence>MSQVATIIRALVAMDVQSLSDLQSVSYVDVACLSLLSYDTLLNINQEDRHIWRSKWGLIKCLYLWTRYSTFIDTILAVRNRFQRVVNSPSCRSISGFDTSVGIGITAVILMVRTYALYGRSKRLLVFFAIMWLLIGGVDMWALLRYTESFKPVADSPVSSPIGVSCDVDSSSNIVLVCLVSLLVGETVVVLLTLWKGLYTFFPVGSTGQQSHLVTTFYRDGILFYLAILLIFIIDVVLQRAARPGLQDIADT</sequence>
<evidence type="ECO:0000313" key="3">
    <source>
        <dbReference type="EMBL" id="KAJ7749044.1"/>
    </source>
</evidence>
<comment type="caution">
    <text evidence="3">The sequence shown here is derived from an EMBL/GenBank/DDBJ whole genome shotgun (WGS) entry which is preliminary data.</text>
</comment>
<dbReference type="EMBL" id="JARJLG010000087">
    <property type="protein sequence ID" value="KAJ7749044.1"/>
    <property type="molecule type" value="Genomic_DNA"/>
</dbReference>
<dbReference type="Proteomes" id="UP001215280">
    <property type="component" value="Unassembled WGS sequence"/>
</dbReference>
<evidence type="ECO:0000259" key="2">
    <source>
        <dbReference type="Pfam" id="PF20151"/>
    </source>
</evidence>